<evidence type="ECO:0000259" key="1">
    <source>
        <dbReference type="Pfam" id="PF03959"/>
    </source>
</evidence>
<dbReference type="OrthoDB" id="414698at2759"/>
<dbReference type="STRING" id="906689.A0A2I0VR70"/>
<accession>A0A2I0VR70</accession>
<dbReference type="Pfam" id="PF03959">
    <property type="entry name" value="FSH1"/>
    <property type="match status" value="1"/>
</dbReference>
<organism evidence="2 3">
    <name type="scientific">Dendrobium catenatum</name>
    <dbReference type="NCBI Taxonomy" id="906689"/>
    <lineage>
        <taxon>Eukaryota</taxon>
        <taxon>Viridiplantae</taxon>
        <taxon>Streptophyta</taxon>
        <taxon>Embryophyta</taxon>
        <taxon>Tracheophyta</taxon>
        <taxon>Spermatophyta</taxon>
        <taxon>Magnoliopsida</taxon>
        <taxon>Liliopsida</taxon>
        <taxon>Asparagales</taxon>
        <taxon>Orchidaceae</taxon>
        <taxon>Epidendroideae</taxon>
        <taxon>Malaxideae</taxon>
        <taxon>Dendrobiinae</taxon>
        <taxon>Dendrobium</taxon>
    </lineage>
</organism>
<evidence type="ECO:0000313" key="2">
    <source>
        <dbReference type="EMBL" id="PKU65905.1"/>
    </source>
</evidence>
<reference evidence="2 3" key="2">
    <citation type="journal article" date="2017" name="Nature">
        <title>The Apostasia genome and the evolution of orchids.</title>
        <authorList>
            <person name="Zhang G.Q."/>
            <person name="Liu K.W."/>
            <person name="Li Z."/>
            <person name="Lohaus R."/>
            <person name="Hsiao Y.Y."/>
            <person name="Niu S.C."/>
            <person name="Wang J.Y."/>
            <person name="Lin Y.C."/>
            <person name="Xu Q."/>
            <person name="Chen L.J."/>
            <person name="Yoshida K."/>
            <person name="Fujiwara S."/>
            <person name="Wang Z.W."/>
            <person name="Zhang Y.Q."/>
            <person name="Mitsuda N."/>
            <person name="Wang M."/>
            <person name="Liu G.H."/>
            <person name="Pecoraro L."/>
            <person name="Huang H.X."/>
            <person name="Xiao X.J."/>
            <person name="Lin M."/>
            <person name="Wu X.Y."/>
            <person name="Wu W.L."/>
            <person name="Chen Y.Y."/>
            <person name="Chang S.B."/>
            <person name="Sakamoto S."/>
            <person name="Ohme-Takagi M."/>
            <person name="Yagi M."/>
            <person name="Zeng S.J."/>
            <person name="Shen C.Y."/>
            <person name="Yeh C.M."/>
            <person name="Luo Y.B."/>
            <person name="Tsai W.C."/>
            <person name="Van de Peer Y."/>
            <person name="Liu Z.J."/>
        </authorList>
    </citation>
    <scope>NUCLEOTIDE SEQUENCE [LARGE SCALE GENOMIC DNA]</scope>
    <source>
        <tissue evidence="2">The whole plant</tissue>
    </source>
</reference>
<gene>
    <name evidence="2" type="primary">STR6</name>
    <name evidence="2" type="ORF">MA16_Dca009234</name>
</gene>
<proteinExistence type="predicted"/>
<keyword evidence="3" id="KW-1185">Reference proteome</keyword>
<dbReference type="FunFam" id="3.40.50.1820:FF:000133">
    <property type="entry name" value="esterase AGAP003155"/>
    <property type="match status" value="1"/>
</dbReference>
<sequence>MGSLTVPTEPTNAIGASEYRRRRPRFLCLHGFRTSAEIMRKQVLGKWPDLVTARLDLFFADAPFPAEGKSEVEGIFDPPYYEWFQFNKGFTEFRNFDECLDYIEDLMIKHGPFDGLMGFSQGAALSAALPGLQAKGLALKSVPQVKNVVIIGGGKIPVPIVVEKAFDVKIKCPSLHFIGDLDFLKERGEALLDAFVDPFVVRHSRGHTVPRLDDKSLETVLGYIDRIEKNMDEETELSRSKCEESIEAA</sequence>
<dbReference type="AlphaFoldDB" id="A0A2I0VR70"/>
<dbReference type="PANTHER" id="PTHR22778">
    <property type="entry name" value="OVARIAN CANCER GENE-2 PROTEIN-RELATED"/>
    <property type="match status" value="1"/>
</dbReference>
<dbReference type="SUPFAM" id="SSF53474">
    <property type="entry name" value="alpha/beta-Hydrolases"/>
    <property type="match status" value="1"/>
</dbReference>
<reference evidence="2 3" key="1">
    <citation type="journal article" date="2016" name="Sci. Rep.">
        <title>The Dendrobium catenatum Lindl. genome sequence provides insights into polysaccharide synthase, floral development and adaptive evolution.</title>
        <authorList>
            <person name="Zhang G.Q."/>
            <person name="Xu Q."/>
            <person name="Bian C."/>
            <person name="Tsai W.C."/>
            <person name="Yeh C.M."/>
            <person name="Liu K.W."/>
            <person name="Yoshida K."/>
            <person name="Zhang L.S."/>
            <person name="Chang S.B."/>
            <person name="Chen F."/>
            <person name="Shi Y."/>
            <person name="Su Y.Y."/>
            <person name="Zhang Y.Q."/>
            <person name="Chen L.J."/>
            <person name="Yin Y."/>
            <person name="Lin M."/>
            <person name="Huang H."/>
            <person name="Deng H."/>
            <person name="Wang Z.W."/>
            <person name="Zhu S.L."/>
            <person name="Zhao X."/>
            <person name="Deng C."/>
            <person name="Niu S.C."/>
            <person name="Huang J."/>
            <person name="Wang M."/>
            <person name="Liu G.H."/>
            <person name="Yang H.J."/>
            <person name="Xiao X.J."/>
            <person name="Hsiao Y.Y."/>
            <person name="Wu W.L."/>
            <person name="Chen Y.Y."/>
            <person name="Mitsuda N."/>
            <person name="Ohme-Takagi M."/>
            <person name="Luo Y.B."/>
            <person name="Van de Peer Y."/>
            <person name="Liu Z.J."/>
        </authorList>
    </citation>
    <scope>NUCLEOTIDE SEQUENCE [LARGE SCALE GENOMIC DNA]</scope>
    <source>
        <tissue evidence="2">The whole plant</tissue>
    </source>
</reference>
<dbReference type="PANTHER" id="PTHR22778:SF51">
    <property type="entry name" value="DIHYDROFOLATE REDUCTASE"/>
    <property type="match status" value="1"/>
</dbReference>
<evidence type="ECO:0000313" key="3">
    <source>
        <dbReference type="Proteomes" id="UP000233837"/>
    </source>
</evidence>
<protein>
    <submittedName>
        <fullName evidence="2">Rhodanese-like domain-containing protein 6</fullName>
    </submittedName>
</protein>
<dbReference type="Gene3D" id="3.40.50.1820">
    <property type="entry name" value="alpha/beta hydrolase"/>
    <property type="match status" value="1"/>
</dbReference>
<dbReference type="EMBL" id="KZ503304">
    <property type="protein sequence ID" value="PKU65905.1"/>
    <property type="molecule type" value="Genomic_DNA"/>
</dbReference>
<dbReference type="InterPro" id="IPR005645">
    <property type="entry name" value="FSH-like_dom"/>
</dbReference>
<name>A0A2I0VR70_9ASPA</name>
<feature type="domain" description="Serine hydrolase" evidence="1">
    <location>
        <begin position="23"/>
        <end position="214"/>
    </location>
</feature>
<dbReference type="InterPro" id="IPR029058">
    <property type="entry name" value="AB_hydrolase_fold"/>
</dbReference>
<dbReference type="Proteomes" id="UP000233837">
    <property type="component" value="Unassembled WGS sequence"/>
</dbReference>